<name>A0ACC3DF24_9PEZI</name>
<evidence type="ECO:0000313" key="1">
    <source>
        <dbReference type="EMBL" id="KAK3067381.1"/>
    </source>
</evidence>
<proteinExistence type="predicted"/>
<feature type="non-terminal residue" evidence="1">
    <location>
        <position position="322"/>
    </location>
</feature>
<organism evidence="1 2">
    <name type="scientific">Coniosporium uncinatum</name>
    <dbReference type="NCBI Taxonomy" id="93489"/>
    <lineage>
        <taxon>Eukaryota</taxon>
        <taxon>Fungi</taxon>
        <taxon>Dikarya</taxon>
        <taxon>Ascomycota</taxon>
        <taxon>Pezizomycotina</taxon>
        <taxon>Dothideomycetes</taxon>
        <taxon>Dothideomycetes incertae sedis</taxon>
        <taxon>Coniosporium</taxon>
    </lineage>
</organism>
<accession>A0ACC3DF24</accession>
<protein>
    <submittedName>
        <fullName evidence="1">Uncharacterized protein</fullName>
    </submittedName>
</protein>
<keyword evidence="2" id="KW-1185">Reference proteome</keyword>
<gene>
    <name evidence="1" type="ORF">LTS18_001148</name>
</gene>
<dbReference type="EMBL" id="JAWDJW010005535">
    <property type="protein sequence ID" value="KAK3067381.1"/>
    <property type="molecule type" value="Genomic_DNA"/>
</dbReference>
<comment type="caution">
    <text evidence="1">The sequence shown here is derived from an EMBL/GenBank/DDBJ whole genome shotgun (WGS) entry which is preliminary data.</text>
</comment>
<sequence>MSSLSSEDSSESETGPLDVREDLEWDDVEADQEELQFVNLFDDTRFSDVHALIQHCKQKHDFDFVAVQRSLDLDFYASMKLVNYIREQVRSGNQKPDVSSKELFHDDRYLQPTLPDDALLFSLDDICNFEADATPSHPDSHPPNNPSTGKEASATVAELEERMRSMQAEFDSYRQMVQRTLDDRWTATGTSESALNTRTSHAASSDRDTDYFDSYSYNDIHETMLKDTIRTDSYRDFIYENKNLFQGKTVLDVGCGTGILSMFCARAGAAKVIAVDNSSIIDKARANVRANKLEDTITCIRGKIEQVALPVDGVDIIVSEWM</sequence>
<evidence type="ECO:0000313" key="2">
    <source>
        <dbReference type="Proteomes" id="UP001186974"/>
    </source>
</evidence>
<dbReference type="Proteomes" id="UP001186974">
    <property type="component" value="Unassembled WGS sequence"/>
</dbReference>
<reference evidence="1" key="1">
    <citation type="submission" date="2024-09" db="EMBL/GenBank/DDBJ databases">
        <title>Black Yeasts Isolated from many extreme environments.</title>
        <authorList>
            <person name="Coleine C."/>
            <person name="Stajich J.E."/>
            <person name="Selbmann L."/>
        </authorList>
    </citation>
    <scope>NUCLEOTIDE SEQUENCE</scope>
    <source>
        <strain evidence="1">CCFEE 5737</strain>
    </source>
</reference>